<evidence type="ECO:0000313" key="1">
    <source>
        <dbReference type="EMBL" id="BDU73546.1"/>
    </source>
</evidence>
<proteinExistence type="predicted"/>
<dbReference type="Proteomes" id="UP001238179">
    <property type="component" value="Chromosome"/>
</dbReference>
<name>A0AA48GX85_9BACT</name>
<dbReference type="RefSeq" id="WP_316412217.1">
    <property type="nucleotide sequence ID" value="NZ_AP027080.1"/>
</dbReference>
<accession>A0AA48GX85</accession>
<dbReference type="EMBL" id="AP027080">
    <property type="protein sequence ID" value="BDU73546.1"/>
    <property type="molecule type" value="Genomic_DNA"/>
</dbReference>
<evidence type="ECO:0000313" key="2">
    <source>
        <dbReference type="Proteomes" id="UP001238179"/>
    </source>
</evidence>
<protein>
    <submittedName>
        <fullName evidence="1">Uncharacterized protein</fullName>
    </submittedName>
</protein>
<dbReference type="AlphaFoldDB" id="A0AA48GX85"/>
<reference evidence="2" key="1">
    <citation type="journal article" date="2023" name="Int. J. Syst. Evol. Microbiol.">
        <title>Mesoterricola silvestris gen. nov., sp. nov., Mesoterricola sediminis sp. nov., Geothrix oryzae sp. nov., Geothrix edaphica sp. nov., Geothrix rubra sp. nov., and Geothrix limicola sp. nov., six novel members of Acidobacteriota isolated from soils.</title>
        <authorList>
            <person name="Itoh H."/>
            <person name="Sugisawa Y."/>
            <person name="Mise K."/>
            <person name="Xu Z."/>
            <person name="Kuniyasu M."/>
            <person name="Ushijima N."/>
            <person name="Kawano K."/>
            <person name="Kobayashi E."/>
            <person name="Shiratori Y."/>
            <person name="Masuda Y."/>
            <person name="Senoo K."/>
        </authorList>
    </citation>
    <scope>NUCLEOTIDE SEQUENCE [LARGE SCALE GENOMIC DNA]</scope>
    <source>
        <strain evidence="2">W79</strain>
    </source>
</reference>
<dbReference type="KEGG" id="msil:METEAL_27200"/>
<sequence>MPATPTRIAITCEGPAVSDPVDPWFGKAGEAAEPFKAGRLAFSDAPGE</sequence>
<keyword evidence="2" id="KW-1185">Reference proteome</keyword>
<organism evidence="1 2">
    <name type="scientific">Mesoterricola silvestris</name>
    <dbReference type="NCBI Taxonomy" id="2927979"/>
    <lineage>
        <taxon>Bacteria</taxon>
        <taxon>Pseudomonadati</taxon>
        <taxon>Acidobacteriota</taxon>
        <taxon>Holophagae</taxon>
        <taxon>Holophagales</taxon>
        <taxon>Holophagaceae</taxon>
        <taxon>Mesoterricola</taxon>
    </lineage>
</organism>
<gene>
    <name evidence="1" type="ORF">METEAL_27200</name>
</gene>